<evidence type="ECO:0000313" key="15">
    <source>
        <dbReference type="Proteomes" id="UP000611629"/>
    </source>
</evidence>
<evidence type="ECO:0000256" key="12">
    <source>
        <dbReference type="SAM" id="Phobius"/>
    </source>
</evidence>
<dbReference type="PANTHER" id="PTHR39188">
    <property type="entry name" value="MEMBRANE-ASSOCIATED ZINC METALLOPROTEASE M50B"/>
    <property type="match status" value="1"/>
</dbReference>
<evidence type="ECO:0000256" key="9">
    <source>
        <dbReference type="ARBA" id="ARBA00022989"/>
    </source>
</evidence>
<dbReference type="GO" id="GO:0046872">
    <property type="term" value="F:metal ion binding"/>
    <property type="evidence" value="ECO:0007669"/>
    <property type="project" value="UniProtKB-KW"/>
</dbReference>
<evidence type="ECO:0000256" key="4">
    <source>
        <dbReference type="ARBA" id="ARBA00022670"/>
    </source>
</evidence>
<comment type="subcellular location">
    <subcellularLocation>
        <location evidence="2">Membrane</location>
        <topology evidence="2">Multi-pass membrane protein</topology>
    </subcellularLocation>
</comment>
<keyword evidence="6" id="KW-0479">Metal-binding</keyword>
<comment type="caution">
    <text evidence="14">The sequence shown here is derived from an EMBL/GenBank/DDBJ whole genome shotgun (WGS) entry which is preliminary data.</text>
</comment>
<dbReference type="RefSeq" id="WP_179237751.1">
    <property type="nucleotide sequence ID" value="NZ_JACBNQ010000007.1"/>
</dbReference>
<evidence type="ECO:0000256" key="10">
    <source>
        <dbReference type="ARBA" id="ARBA00023049"/>
    </source>
</evidence>
<dbReference type="AlphaFoldDB" id="A0A974BIZ8"/>
<evidence type="ECO:0000256" key="5">
    <source>
        <dbReference type="ARBA" id="ARBA00022692"/>
    </source>
</evidence>
<feature type="transmembrane region" description="Helical" evidence="12">
    <location>
        <begin position="50"/>
        <end position="68"/>
    </location>
</feature>
<protein>
    <submittedName>
        <fullName evidence="14">Site-2 protease family protein</fullName>
    </submittedName>
</protein>
<dbReference type="PANTHER" id="PTHR39188:SF3">
    <property type="entry name" value="STAGE IV SPORULATION PROTEIN FB"/>
    <property type="match status" value="1"/>
</dbReference>
<keyword evidence="4 14" id="KW-0645">Protease</keyword>
<keyword evidence="5 12" id="KW-0812">Transmembrane</keyword>
<accession>A0A974BIZ8</accession>
<evidence type="ECO:0000256" key="6">
    <source>
        <dbReference type="ARBA" id="ARBA00022723"/>
    </source>
</evidence>
<comment type="similarity">
    <text evidence="3">Belongs to the peptidase M50B family.</text>
</comment>
<dbReference type="GO" id="GO:0016020">
    <property type="term" value="C:membrane"/>
    <property type="evidence" value="ECO:0007669"/>
    <property type="project" value="UniProtKB-SubCell"/>
</dbReference>
<keyword evidence="9 12" id="KW-1133">Transmembrane helix</keyword>
<organism evidence="14 15">
    <name type="scientific">Sedimentibacter hydroxybenzoicus DSM 7310</name>
    <dbReference type="NCBI Taxonomy" id="1123245"/>
    <lineage>
        <taxon>Bacteria</taxon>
        <taxon>Bacillati</taxon>
        <taxon>Bacillota</taxon>
        <taxon>Tissierellia</taxon>
        <taxon>Sedimentibacter</taxon>
    </lineage>
</organism>
<name>A0A974BIZ8_SEDHY</name>
<dbReference type="Pfam" id="PF02163">
    <property type="entry name" value="Peptidase_M50"/>
    <property type="match status" value="1"/>
</dbReference>
<evidence type="ECO:0000256" key="3">
    <source>
        <dbReference type="ARBA" id="ARBA00007931"/>
    </source>
</evidence>
<reference evidence="14" key="1">
    <citation type="submission" date="2020-07" db="EMBL/GenBank/DDBJ databases">
        <title>Genomic analysis of a strain of Sedimentibacter Hydroxybenzoicus DSM7310.</title>
        <authorList>
            <person name="Ma S."/>
        </authorList>
    </citation>
    <scope>NUCLEOTIDE SEQUENCE</scope>
    <source>
        <strain evidence="14">DSM 7310</strain>
    </source>
</reference>
<comment type="cofactor">
    <cofactor evidence="1">
        <name>Zn(2+)</name>
        <dbReference type="ChEBI" id="CHEBI:29105"/>
    </cofactor>
</comment>
<dbReference type="GO" id="GO:0008237">
    <property type="term" value="F:metallopeptidase activity"/>
    <property type="evidence" value="ECO:0007669"/>
    <property type="project" value="UniProtKB-KW"/>
</dbReference>
<feature type="domain" description="Peptidase M50" evidence="13">
    <location>
        <begin position="70"/>
        <end position="111"/>
    </location>
</feature>
<dbReference type="EMBL" id="JACBNQ010000007">
    <property type="protein sequence ID" value="NYB74058.1"/>
    <property type="molecule type" value="Genomic_DNA"/>
</dbReference>
<keyword evidence="7" id="KW-0378">Hydrolase</keyword>
<keyword evidence="8" id="KW-0862">Zinc</keyword>
<evidence type="ECO:0000256" key="11">
    <source>
        <dbReference type="ARBA" id="ARBA00023136"/>
    </source>
</evidence>
<dbReference type="InterPro" id="IPR008915">
    <property type="entry name" value="Peptidase_M50"/>
</dbReference>
<evidence type="ECO:0000259" key="13">
    <source>
        <dbReference type="Pfam" id="PF02163"/>
    </source>
</evidence>
<evidence type="ECO:0000313" key="14">
    <source>
        <dbReference type="EMBL" id="NYB74058.1"/>
    </source>
</evidence>
<gene>
    <name evidence="14" type="ORF">HZF24_07870</name>
</gene>
<evidence type="ECO:0000256" key="1">
    <source>
        <dbReference type="ARBA" id="ARBA00001947"/>
    </source>
</evidence>
<keyword evidence="15" id="KW-1185">Reference proteome</keyword>
<evidence type="ECO:0000256" key="8">
    <source>
        <dbReference type="ARBA" id="ARBA00022833"/>
    </source>
</evidence>
<proteinExistence type="inferred from homology"/>
<evidence type="ECO:0000256" key="7">
    <source>
        <dbReference type="ARBA" id="ARBA00022801"/>
    </source>
</evidence>
<dbReference type="Proteomes" id="UP000611629">
    <property type="component" value="Unassembled WGS sequence"/>
</dbReference>
<keyword evidence="10" id="KW-0482">Metalloprotease</keyword>
<dbReference type="GO" id="GO:0006508">
    <property type="term" value="P:proteolysis"/>
    <property type="evidence" value="ECO:0007669"/>
    <property type="project" value="UniProtKB-KW"/>
</dbReference>
<feature type="transmembrane region" description="Helical" evidence="12">
    <location>
        <begin position="115"/>
        <end position="134"/>
    </location>
</feature>
<evidence type="ECO:0000256" key="2">
    <source>
        <dbReference type="ARBA" id="ARBA00004141"/>
    </source>
</evidence>
<keyword evidence="11 12" id="KW-0472">Membrane</keyword>
<sequence>MHLLIALAAHETAHLLSAILLKIKFHKVKITLFGFNLNADLENLMFVKKLVLFLSGPLINFCLYFIFVDTVYEHFANMNIFLCIVNLIPIVPLDGGNICKSVLEIFLDINSVCRYMIMTNTFFIVCFMVIIYIYKNYLYFLLIVMALKGILEENRCLTEKIIRNNYAVIRAGNKGRRMHR</sequence>